<dbReference type="SMART" id="SM00382">
    <property type="entry name" value="AAA"/>
    <property type="match status" value="2"/>
</dbReference>
<sequence>MSILSVEQVGHSFHDKWLFKEITFGLAKGQRVALVGYNGAGKSTLLKIIAERLKPDNGKVVKEKDLNIGYLDQDPDFKDYDTVADFVFSQDNLQQQLIRQYEEAIDSDTLDEDKLNDLINQISETNAWEYENQIKTIISRLSITRMDQKISSLSGGQKKRLALAKLLIDEPDVYILDEPTNHLDIEMIEWLESYFTTGNKTVLLVTHDRYFLDNICNKILELDFGKLFTYNGKYNYFLEKKAERAELDQIAYHKNNQLLKKELEWMRRQPQARGTKSQARIDSFYALEEKSKAKPKNEKVELSMKVARQGNKIVELEHVKKSFNDHLIITNFSYVFKKGDRIGVAGRNGSGKSTLLNLITGGLSPDSGSIVIGETTVFGYYNQSGLNLKSDSRVIDVVKEIADFIPMADGKTITASQLLTQFLFPPARQFEFVSKLSGGEKKRLQLMRVLMKNPNFLILDEPTNDLDIDTLNVLEDFLESYKGVLLLVSHDRYLMDKLSDQLFIFEDNAQLKIYSGNYTSYRTDKQTADLISKEKKVEPNQAKSSASKTKLSYKEQKELETLDIEVAELESKIASLHQSMNNTVDHQELSKITAEITELKEEVEVKSERWLELTELSES</sequence>
<dbReference type="SUPFAM" id="SSF52540">
    <property type="entry name" value="P-loop containing nucleoside triphosphate hydrolases"/>
    <property type="match status" value="2"/>
</dbReference>
<dbReference type="AlphaFoldDB" id="A0A7K1Y5C1"/>
<dbReference type="FunFam" id="3.40.50.300:FF:000011">
    <property type="entry name" value="Putative ABC transporter ATP-binding component"/>
    <property type="match status" value="1"/>
</dbReference>
<keyword evidence="4" id="KW-0699">rRNA-binding</keyword>
<dbReference type="GO" id="GO:0016887">
    <property type="term" value="F:ATP hydrolysis activity"/>
    <property type="evidence" value="ECO:0007669"/>
    <property type="project" value="InterPro"/>
</dbReference>
<keyword evidence="10" id="KW-0694">RNA-binding</keyword>
<feature type="domain" description="ABC transporter" evidence="13">
    <location>
        <begin position="4"/>
        <end position="249"/>
    </location>
</feature>
<dbReference type="InterPro" id="IPR051309">
    <property type="entry name" value="ABCF_ATPase"/>
</dbReference>
<accession>A0A7K1Y5C1</accession>
<dbReference type="GO" id="GO:0006417">
    <property type="term" value="P:regulation of translation"/>
    <property type="evidence" value="ECO:0007669"/>
    <property type="project" value="UniProtKB-KW"/>
</dbReference>
<gene>
    <name evidence="14" type="ORF">GS399_02285</name>
</gene>
<dbReference type="Pfam" id="PF12848">
    <property type="entry name" value="ABC_tran_Xtn"/>
    <property type="match status" value="1"/>
</dbReference>
<dbReference type="RefSeq" id="WP_160842949.1">
    <property type="nucleotide sequence ID" value="NZ_WVHT01000001.1"/>
</dbReference>
<evidence type="ECO:0000256" key="8">
    <source>
        <dbReference type="ARBA" id="ARBA00022840"/>
    </source>
</evidence>
<dbReference type="FunFam" id="3.40.50.300:FF:000183">
    <property type="entry name" value="ABC transporter ATP-binding protein yjjK"/>
    <property type="match status" value="1"/>
</dbReference>
<feature type="coiled-coil region" evidence="12">
    <location>
        <begin position="559"/>
        <end position="609"/>
    </location>
</feature>
<dbReference type="CDD" id="cd03221">
    <property type="entry name" value="ABCF_EF-3"/>
    <property type="match status" value="2"/>
</dbReference>
<dbReference type="InterPro" id="IPR032781">
    <property type="entry name" value="ABC_tran_Xtn"/>
</dbReference>
<keyword evidence="11" id="KW-0648">Protein biosynthesis</keyword>
<protein>
    <submittedName>
        <fullName evidence="14">ATP-binding cassette domain-containing protein</fullName>
    </submittedName>
</protein>
<evidence type="ECO:0000256" key="2">
    <source>
        <dbReference type="ARBA" id="ARBA00022490"/>
    </source>
</evidence>
<keyword evidence="9" id="KW-0810">Translation regulation</keyword>
<dbReference type="GO" id="GO:0005524">
    <property type="term" value="F:ATP binding"/>
    <property type="evidence" value="ECO:0007669"/>
    <property type="project" value="UniProtKB-KW"/>
</dbReference>
<dbReference type="GO" id="GO:0003677">
    <property type="term" value="F:DNA binding"/>
    <property type="evidence" value="ECO:0007669"/>
    <property type="project" value="InterPro"/>
</dbReference>
<dbReference type="GO" id="GO:0019843">
    <property type="term" value="F:rRNA binding"/>
    <property type="evidence" value="ECO:0007669"/>
    <property type="project" value="UniProtKB-KW"/>
</dbReference>
<dbReference type="InterPro" id="IPR017871">
    <property type="entry name" value="ABC_transporter-like_CS"/>
</dbReference>
<keyword evidence="3" id="KW-0820">tRNA-binding</keyword>
<evidence type="ECO:0000256" key="7">
    <source>
        <dbReference type="ARBA" id="ARBA00022801"/>
    </source>
</evidence>
<dbReference type="InterPro" id="IPR003439">
    <property type="entry name" value="ABC_transporter-like_ATP-bd"/>
</dbReference>
<dbReference type="EMBL" id="WVHT01000001">
    <property type="protein sequence ID" value="MXV49782.1"/>
    <property type="molecule type" value="Genomic_DNA"/>
</dbReference>
<name>A0A7K1Y5C1_9SPHI</name>
<dbReference type="Proteomes" id="UP000466586">
    <property type="component" value="Unassembled WGS sequence"/>
</dbReference>
<evidence type="ECO:0000256" key="4">
    <source>
        <dbReference type="ARBA" id="ARBA00022730"/>
    </source>
</evidence>
<reference evidence="14 15" key="1">
    <citation type="submission" date="2019-11" db="EMBL/GenBank/DDBJ databases">
        <title>Pedobacter sp. HMF7647 Genome sequencing and assembly.</title>
        <authorList>
            <person name="Kang H."/>
            <person name="Kim H."/>
            <person name="Joh K."/>
        </authorList>
    </citation>
    <scope>NUCLEOTIDE SEQUENCE [LARGE SCALE GENOMIC DNA]</scope>
    <source>
        <strain evidence="14 15">HMF7647</strain>
    </source>
</reference>
<comment type="caution">
    <text evidence="14">The sequence shown here is derived from an EMBL/GenBank/DDBJ whole genome shotgun (WGS) entry which is preliminary data.</text>
</comment>
<keyword evidence="8 14" id="KW-0067">ATP-binding</keyword>
<evidence type="ECO:0000256" key="12">
    <source>
        <dbReference type="SAM" id="Coils"/>
    </source>
</evidence>
<evidence type="ECO:0000256" key="9">
    <source>
        <dbReference type="ARBA" id="ARBA00022845"/>
    </source>
</evidence>
<dbReference type="Gene3D" id="3.40.50.300">
    <property type="entry name" value="P-loop containing nucleotide triphosphate hydrolases"/>
    <property type="match status" value="2"/>
</dbReference>
<keyword evidence="5" id="KW-0677">Repeat</keyword>
<comment type="similarity">
    <text evidence="1">Belongs to the ABC transporter superfamily. ABCF family. Translational throttle EttA subfamily.</text>
</comment>
<evidence type="ECO:0000259" key="13">
    <source>
        <dbReference type="PROSITE" id="PS50893"/>
    </source>
</evidence>
<keyword evidence="7" id="KW-0378">Hydrolase</keyword>
<keyword evidence="12" id="KW-0175">Coiled coil</keyword>
<keyword evidence="15" id="KW-1185">Reference proteome</keyword>
<organism evidence="14 15">
    <name type="scientific">Hufsiella arboris</name>
    <dbReference type="NCBI Taxonomy" id="2695275"/>
    <lineage>
        <taxon>Bacteria</taxon>
        <taxon>Pseudomonadati</taxon>
        <taxon>Bacteroidota</taxon>
        <taxon>Sphingobacteriia</taxon>
        <taxon>Sphingobacteriales</taxon>
        <taxon>Sphingobacteriaceae</taxon>
        <taxon>Hufsiella</taxon>
    </lineage>
</organism>
<evidence type="ECO:0000256" key="5">
    <source>
        <dbReference type="ARBA" id="ARBA00022737"/>
    </source>
</evidence>
<proteinExistence type="inferred from homology"/>
<dbReference type="InterPro" id="IPR037118">
    <property type="entry name" value="Val-tRNA_synth_C_sf"/>
</dbReference>
<evidence type="ECO:0000256" key="10">
    <source>
        <dbReference type="ARBA" id="ARBA00022884"/>
    </source>
</evidence>
<dbReference type="InterPro" id="IPR032524">
    <property type="entry name" value="ABC_tran_C"/>
</dbReference>
<evidence type="ECO:0000313" key="15">
    <source>
        <dbReference type="Proteomes" id="UP000466586"/>
    </source>
</evidence>
<dbReference type="PROSITE" id="PS00211">
    <property type="entry name" value="ABC_TRANSPORTER_1"/>
    <property type="match status" value="1"/>
</dbReference>
<dbReference type="PANTHER" id="PTHR42855">
    <property type="entry name" value="ABC TRANSPORTER ATP-BINDING SUBUNIT"/>
    <property type="match status" value="1"/>
</dbReference>
<keyword evidence="6" id="KW-0547">Nucleotide-binding</keyword>
<evidence type="ECO:0000256" key="3">
    <source>
        <dbReference type="ARBA" id="ARBA00022555"/>
    </source>
</evidence>
<dbReference type="PANTHER" id="PTHR42855:SF1">
    <property type="entry name" value="ABC TRANSPORTER DOMAIN-CONTAINING PROTEIN"/>
    <property type="match status" value="1"/>
</dbReference>
<dbReference type="Pfam" id="PF16326">
    <property type="entry name" value="ABC_tran_CTD"/>
    <property type="match status" value="1"/>
</dbReference>
<dbReference type="GO" id="GO:0006412">
    <property type="term" value="P:translation"/>
    <property type="evidence" value="ECO:0007669"/>
    <property type="project" value="UniProtKB-KW"/>
</dbReference>
<dbReference type="Gene3D" id="1.10.287.380">
    <property type="entry name" value="Valyl-tRNA synthetase, C-terminal domain"/>
    <property type="match status" value="1"/>
</dbReference>
<dbReference type="InterPro" id="IPR003593">
    <property type="entry name" value="AAA+_ATPase"/>
</dbReference>
<keyword evidence="2" id="KW-0963">Cytoplasm</keyword>
<feature type="domain" description="ABC transporter" evidence="13">
    <location>
        <begin position="314"/>
        <end position="532"/>
    </location>
</feature>
<evidence type="ECO:0000256" key="11">
    <source>
        <dbReference type="ARBA" id="ARBA00022917"/>
    </source>
</evidence>
<dbReference type="InterPro" id="IPR027417">
    <property type="entry name" value="P-loop_NTPase"/>
</dbReference>
<evidence type="ECO:0000256" key="1">
    <source>
        <dbReference type="ARBA" id="ARBA00005868"/>
    </source>
</evidence>
<dbReference type="PROSITE" id="PS50893">
    <property type="entry name" value="ABC_TRANSPORTER_2"/>
    <property type="match status" value="2"/>
</dbReference>
<evidence type="ECO:0000256" key="6">
    <source>
        <dbReference type="ARBA" id="ARBA00022741"/>
    </source>
</evidence>
<evidence type="ECO:0000313" key="14">
    <source>
        <dbReference type="EMBL" id="MXV49782.1"/>
    </source>
</evidence>
<dbReference type="Pfam" id="PF00005">
    <property type="entry name" value="ABC_tran"/>
    <property type="match status" value="2"/>
</dbReference>
<dbReference type="GO" id="GO:0000049">
    <property type="term" value="F:tRNA binding"/>
    <property type="evidence" value="ECO:0007669"/>
    <property type="project" value="UniProtKB-KW"/>
</dbReference>